<dbReference type="GO" id="GO:0008299">
    <property type="term" value="P:isoprenoid biosynthetic process"/>
    <property type="evidence" value="ECO:0007669"/>
    <property type="project" value="UniProtKB-KW"/>
</dbReference>
<keyword evidence="4" id="KW-0288">FMN</keyword>
<organism evidence="12">
    <name type="scientific">bioreactor metagenome</name>
    <dbReference type="NCBI Taxonomy" id="1076179"/>
    <lineage>
        <taxon>unclassified sequences</taxon>
        <taxon>metagenomes</taxon>
        <taxon>ecological metagenomes</taxon>
    </lineage>
</organism>
<dbReference type="Pfam" id="PF01070">
    <property type="entry name" value="FMN_dh"/>
    <property type="match status" value="1"/>
</dbReference>
<dbReference type="EC" id="5.3.3.2" evidence="12"/>
<keyword evidence="8" id="KW-0414">Isoprene biosynthesis</keyword>
<sequence length="106" mass="11509">MPSTRDIIVSGGIRTPLDVVKALALGGRAVGIANPILRLVLKNDMPAAVAVFKEFLAKIKLYMTLLGARTTQDLQAVPIIITGKSKDWLTARDIDVDQFANRQKHG</sequence>
<comment type="cofactor">
    <cofactor evidence="1">
        <name>FMN</name>
        <dbReference type="ChEBI" id="CHEBI:58210"/>
    </cofactor>
</comment>
<dbReference type="PANTHER" id="PTHR43665">
    <property type="entry name" value="ISOPENTENYL-DIPHOSPHATE DELTA-ISOMERASE"/>
    <property type="match status" value="1"/>
</dbReference>
<comment type="subunit">
    <text evidence="10">Homooctamer. Dimer of tetramers.</text>
</comment>
<gene>
    <name evidence="12" type="primary">fni_9</name>
    <name evidence="12" type="ORF">SDC9_98551</name>
</gene>
<keyword evidence="5" id="KW-0479">Metal-binding</keyword>
<proteinExistence type="predicted"/>
<evidence type="ECO:0000256" key="2">
    <source>
        <dbReference type="ARBA" id="ARBA00022490"/>
    </source>
</evidence>
<dbReference type="AlphaFoldDB" id="A0A645AF61"/>
<evidence type="ECO:0000256" key="10">
    <source>
        <dbReference type="ARBA" id="ARBA00025810"/>
    </source>
</evidence>
<evidence type="ECO:0000259" key="11">
    <source>
        <dbReference type="Pfam" id="PF01070"/>
    </source>
</evidence>
<dbReference type="GO" id="GO:0010181">
    <property type="term" value="F:FMN binding"/>
    <property type="evidence" value="ECO:0007669"/>
    <property type="project" value="InterPro"/>
</dbReference>
<reference evidence="12" key="1">
    <citation type="submission" date="2019-08" db="EMBL/GenBank/DDBJ databases">
        <authorList>
            <person name="Kucharzyk K."/>
            <person name="Murdoch R.W."/>
            <person name="Higgins S."/>
            <person name="Loffler F."/>
        </authorList>
    </citation>
    <scope>NUCLEOTIDE SEQUENCE</scope>
</reference>
<comment type="caution">
    <text evidence="12">The sequence shown here is derived from an EMBL/GenBank/DDBJ whole genome shotgun (WGS) entry which is preliminary data.</text>
</comment>
<keyword evidence="9 12" id="KW-0413">Isomerase</keyword>
<dbReference type="InterPro" id="IPR011179">
    <property type="entry name" value="IPdP_isomerase"/>
</dbReference>
<evidence type="ECO:0000256" key="6">
    <source>
        <dbReference type="ARBA" id="ARBA00022842"/>
    </source>
</evidence>
<dbReference type="GO" id="GO:0016491">
    <property type="term" value="F:oxidoreductase activity"/>
    <property type="evidence" value="ECO:0007669"/>
    <property type="project" value="InterPro"/>
</dbReference>
<evidence type="ECO:0000313" key="12">
    <source>
        <dbReference type="EMBL" id="MPM51800.1"/>
    </source>
</evidence>
<protein>
    <submittedName>
        <fullName evidence="12">Isopentenyl-diphosphate delta-isomerase</fullName>
        <ecNumber evidence="12">5.3.3.2</ecNumber>
    </submittedName>
</protein>
<evidence type="ECO:0000256" key="9">
    <source>
        <dbReference type="ARBA" id="ARBA00023235"/>
    </source>
</evidence>
<dbReference type="SUPFAM" id="SSF51395">
    <property type="entry name" value="FMN-linked oxidoreductases"/>
    <property type="match status" value="1"/>
</dbReference>
<evidence type="ECO:0000256" key="1">
    <source>
        <dbReference type="ARBA" id="ARBA00001917"/>
    </source>
</evidence>
<dbReference type="EMBL" id="VSSQ01013575">
    <property type="protein sequence ID" value="MPM51800.1"/>
    <property type="molecule type" value="Genomic_DNA"/>
</dbReference>
<evidence type="ECO:0000256" key="5">
    <source>
        <dbReference type="ARBA" id="ARBA00022723"/>
    </source>
</evidence>
<dbReference type="GO" id="GO:0046872">
    <property type="term" value="F:metal ion binding"/>
    <property type="evidence" value="ECO:0007669"/>
    <property type="project" value="UniProtKB-KW"/>
</dbReference>
<dbReference type="InterPro" id="IPR013785">
    <property type="entry name" value="Aldolase_TIM"/>
</dbReference>
<evidence type="ECO:0000256" key="4">
    <source>
        <dbReference type="ARBA" id="ARBA00022643"/>
    </source>
</evidence>
<evidence type="ECO:0000256" key="8">
    <source>
        <dbReference type="ARBA" id="ARBA00023229"/>
    </source>
</evidence>
<dbReference type="GO" id="GO:0004452">
    <property type="term" value="F:isopentenyl-diphosphate delta-isomerase activity"/>
    <property type="evidence" value="ECO:0007669"/>
    <property type="project" value="UniProtKB-EC"/>
</dbReference>
<dbReference type="Gene3D" id="3.20.20.70">
    <property type="entry name" value="Aldolase class I"/>
    <property type="match status" value="1"/>
</dbReference>
<keyword evidence="7" id="KW-0521">NADP</keyword>
<name>A0A645AF61_9ZZZZ</name>
<dbReference type="PANTHER" id="PTHR43665:SF1">
    <property type="entry name" value="ISOPENTENYL-DIPHOSPHATE DELTA-ISOMERASE"/>
    <property type="match status" value="1"/>
</dbReference>
<keyword evidence="3" id="KW-0285">Flavoprotein</keyword>
<evidence type="ECO:0000256" key="3">
    <source>
        <dbReference type="ARBA" id="ARBA00022630"/>
    </source>
</evidence>
<accession>A0A645AF61</accession>
<dbReference type="InterPro" id="IPR000262">
    <property type="entry name" value="FMN-dep_DH"/>
</dbReference>
<keyword evidence="6" id="KW-0460">Magnesium</keyword>
<evidence type="ECO:0000256" key="7">
    <source>
        <dbReference type="ARBA" id="ARBA00022857"/>
    </source>
</evidence>
<feature type="domain" description="FMN-dependent dehydrogenase" evidence="11">
    <location>
        <begin position="6"/>
        <end position="75"/>
    </location>
</feature>
<keyword evidence="2" id="KW-0963">Cytoplasm</keyword>